<feature type="compositionally biased region" description="Low complexity" evidence="1">
    <location>
        <begin position="175"/>
        <end position="186"/>
    </location>
</feature>
<feature type="compositionally biased region" description="Basic and acidic residues" evidence="1">
    <location>
        <begin position="84"/>
        <end position="99"/>
    </location>
</feature>
<feature type="compositionally biased region" description="Polar residues" evidence="1">
    <location>
        <begin position="114"/>
        <end position="123"/>
    </location>
</feature>
<name>A0A6A6PXZ3_9PEZI</name>
<evidence type="ECO:0000313" key="4">
    <source>
        <dbReference type="Proteomes" id="UP000799767"/>
    </source>
</evidence>
<feature type="domain" description="DUF6590" evidence="2">
    <location>
        <begin position="280"/>
        <end position="445"/>
    </location>
</feature>
<dbReference type="InterPro" id="IPR046497">
    <property type="entry name" value="DUF6590"/>
</dbReference>
<dbReference type="OrthoDB" id="3559580at2759"/>
<keyword evidence="4" id="KW-1185">Reference proteome</keyword>
<accession>A0A6A6PXZ3</accession>
<feature type="compositionally biased region" description="Pro residues" evidence="1">
    <location>
        <begin position="370"/>
        <end position="379"/>
    </location>
</feature>
<feature type="region of interest" description="Disordered" evidence="1">
    <location>
        <begin position="359"/>
        <end position="397"/>
    </location>
</feature>
<evidence type="ECO:0000259" key="2">
    <source>
        <dbReference type="Pfam" id="PF20233"/>
    </source>
</evidence>
<reference evidence="3" key="1">
    <citation type="journal article" date="2020" name="Stud. Mycol.">
        <title>101 Dothideomycetes genomes: a test case for predicting lifestyles and emergence of pathogens.</title>
        <authorList>
            <person name="Haridas S."/>
            <person name="Albert R."/>
            <person name="Binder M."/>
            <person name="Bloem J."/>
            <person name="Labutti K."/>
            <person name="Salamov A."/>
            <person name="Andreopoulos B."/>
            <person name="Baker S."/>
            <person name="Barry K."/>
            <person name="Bills G."/>
            <person name="Bluhm B."/>
            <person name="Cannon C."/>
            <person name="Castanera R."/>
            <person name="Culley D."/>
            <person name="Daum C."/>
            <person name="Ezra D."/>
            <person name="Gonzalez J."/>
            <person name="Henrissat B."/>
            <person name="Kuo A."/>
            <person name="Liang C."/>
            <person name="Lipzen A."/>
            <person name="Lutzoni F."/>
            <person name="Magnuson J."/>
            <person name="Mondo S."/>
            <person name="Nolan M."/>
            <person name="Ohm R."/>
            <person name="Pangilinan J."/>
            <person name="Park H.-J."/>
            <person name="Ramirez L."/>
            <person name="Alfaro M."/>
            <person name="Sun H."/>
            <person name="Tritt A."/>
            <person name="Yoshinaga Y."/>
            <person name="Zwiers L.-H."/>
            <person name="Turgeon B."/>
            <person name="Goodwin S."/>
            <person name="Spatafora J."/>
            <person name="Crous P."/>
            <person name="Grigoriev I."/>
        </authorList>
    </citation>
    <scope>NUCLEOTIDE SEQUENCE</scope>
    <source>
        <strain evidence="3">CBS 113389</strain>
    </source>
</reference>
<feature type="compositionally biased region" description="Polar residues" evidence="1">
    <location>
        <begin position="602"/>
        <end position="612"/>
    </location>
</feature>
<dbReference type="Proteomes" id="UP000799767">
    <property type="component" value="Unassembled WGS sequence"/>
</dbReference>
<dbReference type="RefSeq" id="XP_033591617.1">
    <property type="nucleotide sequence ID" value="XM_033738877.1"/>
</dbReference>
<organism evidence="3 4">
    <name type="scientific">Neohortaea acidophila</name>
    <dbReference type="NCBI Taxonomy" id="245834"/>
    <lineage>
        <taxon>Eukaryota</taxon>
        <taxon>Fungi</taxon>
        <taxon>Dikarya</taxon>
        <taxon>Ascomycota</taxon>
        <taxon>Pezizomycotina</taxon>
        <taxon>Dothideomycetes</taxon>
        <taxon>Dothideomycetidae</taxon>
        <taxon>Mycosphaerellales</taxon>
        <taxon>Teratosphaeriaceae</taxon>
        <taxon>Neohortaea</taxon>
    </lineage>
</organism>
<feature type="compositionally biased region" description="Basic and acidic residues" evidence="1">
    <location>
        <begin position="128"/>
        <end position="155"/>
    </location>
</feature>
<feature type="region of interest" description="Disordered" evidence="1">
    <location>
        <begin position="44"/>
        <end position="217"/>
    </location>
</feature>
<evidence type="ECO:0000313" key="3">
    <source>
        <dbReference type="EMBL" id="KAF2485048.1"/>
    </source>
</evidence>
<sequence>MASRPFATPAASVRRFYDSDTGRYVTWSERNRVYVDDRGQVVPSGRVREVAPQTTQNVGGRDEASRSAPRRAGDDQPRQGTSNDKGKQPARQDERHSDPRQPPANSESRRERNTNQSSQNVVKSKSAGRNEKESSGRERSGPEQANRRPSDDRVARQAAQSTGQQRSDQDSRIGNVVSSNTVASNNPQQPVVRFQSPNTAADSTRTPLSSILSGDSRPRVFTATDPVTGAITYWEVTAYQLSDNTTGSQRSFKRIRASNGNTPPNRTRGQRDARTLEANFAPGTVVEAKVVTPPHPALSTVTRFTPIPNPSQSLLRSRYFVIVEQRRDSFLAVAIKTYSFQGVAAEGVTKAHHAIIYTQSGKHKQRGPHPGGPPEPTPAEMPRQLPGGHLESGMQNPPIRVKQVDLTKKLDPMSRVDYTDRWEFDYGVSHIRVWGQVHRDSRAEFRLQYEGVWAAIYRSATGPMPPLPGSITLPLRQYPGGGAGIHDQRGPGTGKSARSNAVAAPSRDPRTSAPRTPAAAVSGTPAFQVPIHARPNSGPITEKQCTALLQQYRDHAVMVGFTPPSAASATIQQLASDSRARANFLTQVMDWWHQEAVQRQARQQPALNTEAVQRQIRPQPLPARQGRGISSSESSEYTDDEDEEYYHDRPSKK</sequence>
<dbReference type="EMBL" id="MU001633">
    <property type="protein sequence ID" value="KAF2485048.1"/>
    <property type="molecule type" value="Genomic_DNA"/>
</dbReference>
<feature type="region of interest" description="Disordered" evidence="1">
    <location>
        <begin position="602"/>
        <end position="653"/>
    </location>
</feature>
<feature type="compositionally biased region" description="Polar residues" evidence="1">
    <location>
        <begin position="195"/>
        <end position="213"/>
    </location>
</feature>
<dbReference type="Pfam" id="PF20233">
    <property type="entry name" value="DUF6590"/>
    <property type="match status" value="1"/>
</dbReference>
<feature type="compositionally biased region" description="Acidic residues" evidence="1">
    <location>
        <begin position="636"/>
        <end position="645"/>
    </location>
</feature>
<gene>
    <name evidence="3" type="ORF">BDY17DRAFT_95787</name>
</gene>
<feature type="compositionally biased region" description="Low complexity" evidence="1">
    <location>
        <begin position="503"/>
        <end position="520"/>
    </location>
</feature>
<dbReference type="GeneID" id="54479878"/>
<dbReference type="AlphaFoldDB" id="A0A6A6PXZ3"/>
<feature type="region of interest" description="Disordered" evidence="1">
    <location>
        <begin position="480"/>
        <end position="522"/>
    </location>
</feature>
<protein>
    <recommendedName>
        <fullName evidence="2">DUF6590 domain-containing protein</fullName>
    </recommendedName>
</protein>
<feature type="compositionally biased region" description="Basic and acidic residues" evidence="1">
    <location>
        <begin position="60"/>
        <end position="77"/>
    </location>
</feature>
<evidence type="ECO:0000256" key="1">
    <source>
        <dbReference type="SAM" id="MobiDB-lite"/>
    </source>
</evidence>
<proteinExistence type="predicted"/>